<dbReference type="GO" id="GO:0005506">
    <property type="term" value="F:iron ion binding"/>
    <property type="evidence" value="ECO:0007669"/>
    <property type="project" value="UniProtKB-ARBA"/>
</dbReference>
<keyword evidence="3" id="KW-1185">Reference proteome</keyword>
<proteinExistence type="predicted"/>
<protein>
    <submittedName>
        <fullName evidence="2">Phytanoyl-CoA dioxygenase</fullName>
    </submittedName>
</protein>
<dbReference type="PANTHER" id="PTHR20883">
    <property type="entry name" value="PHYTANOYL-COA DIOXYGENASE DOMAIN CONTAINING 1"/>
    <property type="match status" value="1"/>
</dbReference>
<comment type="caution">
    <text evidence="2">The sequence shown here is derived from an EMBL/GenBank/DDBJ whole genome shotgun (WGS) entry which is preliminary data.</text>
</comment>
<dbReference type="PANTHER" id="PTHR20883:SF48">
    <property type="entry name" value="ECTOINE DIOXYGENASE"/>
    <property type="match status" value="1"/>
</dbReference>
<evidence type="ECO:0000313" key="2">
    <source>
        <dbReference type="EMBL" id="KRR29616.1"/>
    </source>
</evidence>
<dbReference type="AlphaFoldDB" id="A0A0R3NHX8"/>
<name>A0A0R3NHX8_9BRAD</name>
<organism evidence="2 3">
    <name type="scientific">Bradyrhizobium retamae</name>
    <dbReference type="NCBI Taxonomy" id="1300035"/>
    <lineage>
        <taxon>Bacteria</taxon>
        <taxon>Pseudomonadati</taxon>
        <taxon>Pseudomonadota</taxon>
        <taxon>Alphaproteobacteria</taxon>
        <taxon>Hyphomicrobiales</taxon>
        <taxon>Nitrobacteraceae</taxon>
        <taxon>Bradyrhizobium</taxon>
    </lineage>
</organism>
<evidence type="ECO:0000313" key="3">
    <source>
        <dbReference type="Proteomes" id="UP000052023"/>
    </source>
</evidence>
<gene>
    <name evidence="2" type="ORF">CQ13_38475</name>
</gene>
<dbReference type="Gene3D" id="2.60.120.620">
    <property type="entry name" value="q2cbj1_9rhob like domain"/>
    <property type="match status" value="1"/>
</dbReference>
<keyword evidence="2" id="KW-0223">Dioxygenase</keyword>
<dbReference type="EMBL" id="LLYA01000020">
    <property type="protein sequence ID" value="KRR29616.1"/>
    <property type="molecule type" value="Genomic_DNA"/>
</dbReference>
<reference evidence="2 3" key="1">
    <citation type="submission" date="2014-03" db="EMBL/GenBank/DDBJ databases">
        <title>Bradyrhizobium valentinum sp. nov., isolated from effective nodules of Lupinus mariae-josephae, a lupine endemic of basic-lime soils in Eastern Spain.</title>
        <authorList>
            <person name="Duran D."/>
            <person name="Rey L."/>
            <person name="Navarro A."/>
            <person name="Busquets A."/>
            <person name="Imperial J."/>
            <person name="Ruiz-Argueso T."/>
        </authorList>
    </citation>
    <scope>NUCLEOTIDE SEQUENCE [LARGE SCALE GENOMIC DNA]</scope>
    <source>
        <strain evidence="2 3">Ro19</strain>
    </source>
</reference>
<accession>A0A0R3NHX8</accession>
<evidence type="ECO:0000256" key="1">
    <source>
        <dbReference type="ARBA" id="ARBA00001954"/>
    </source>
</evidence>
<comment type="cofactor">
    <cofactor evidence="1">
        <name>Fe(2+)</name>
        <dbReference type="ChEBI" id="CHEBI:29033"/>
    </cofactor>
</comment>
<dbReference type="SUPFAM" id="SSF51197">
    <property type="entry name" value="Clavaminate synthase-like"/>
    <property type="match status" value="1"/>
</dbReference>
<dbReference type="GO" id="GO:0016706">
    <property type="term" value="F:2-oxoglutarate-dependent dioxygenase activity"/>
    <property type="evidence" value="ECO:0007669"/>
    <property type="project" value="UniProtKB-ARBA"/>
</dbReference>
<keyword evidence="2" id="KW-0560">Oxidoreductase</keyword>
<dbReference type="RefSeq" id="WP_057841918.1">
    <property type="nucleotide sequence ID" value="NZ_LLYA01000020.1"/>
</dbReference>
<dbReference type="Proteomes" id="UP000052023">
    <property type="component" value="Unassembled WGS sequence"/>
</dbReference>
<sequence>MLAMSSKEMSAYTLDGYVIRKDLLSSKEVALFRDSIRVPIEAEIKAGTLLAKKDREGKTGLVKPLTKADAERYGFLGRDERLVHLAQDAVGKPIYPYVDEISVKQPNIGGDGGWDWHQDFAAFHANGLLAPQLATIWLPLETATTDNGCMRVLKGSHKLGRLNHNYDLVANRIEFKRVNQSHVEQKALDAAMKRFEAVYIELEPGDAMVFDGNLIHRSGPNRSNTQLWSYICYYNAVENGHYKEDHEYGHCEPLKKV</sequence>
<dbReference type="InterPro" id="IPR008775">
    <property type="entry name" value="Phytyl_CoA_dOase-like"/>
</dbReference>
<dbReference type="OrthoDB" id="1157001at2"/>
<dbReference type="Pfam" id="PF05721">
    <property type="entry name" value="PhyH"/>
    <property type="match status" value="1"/>
</dbReference>